<dbReference type="Pfam" id="PF13458">
    <property type="entry name" value="Peripla_BP_6"/>
    <property type="match status" value="1"/>
</dbReference>
<dbReference type="RefSeq" id="WP_341427998.1">
    <property type="nucleotide sequence ID" value="NZ_JBBUTG010000018.1"/>
</dbReference>
<dbReference type="EMBL" id="JBBUTG010000018">
    <property type="protein sequence ID" value="MEK8033573.1"/>
    <property type="molecule type" value="Genomic_DNA"/>
</dbReference>
<evidence type="ECO:0000313" key="5">
    <source>
        <dbReference type="Proteomes" id="UP001371218"/>
    </source>
</evidence>
<keyword evidence="2" id="KW-0732">Signal</keyword>
<sequence>MRAQPMVVKFGQSASLTGGQAAYGKDVRDGILAAFNAVNKADPKGPRFELVTLDDGGDKERCKANVKQLVESGVTALVGLTSGAAAEACLPFVEEQRVVLLGTASGNMGIRDDKWTMAYHVRSGYDDEYHRMLSYVKSFNMQRLGYVHLKDTSAANQAAMTKALKAVGLDMAVSVPLDRNAKNFDAEVRKLLDGRLDCVLFTTNAQPIVDIMSGMVIGGYPGFYFSSSFAGQSLIDALANKGRSVIMSQVVPRPGTVSATVVKRCQEDLVALGGGARMGFTSLEGYIAGRVAVEAAKSAAAKGGGGNALSRARFQDALTELNVDLGGYRVHFGPQKLEGSRFVDVVAIDRTGRIIG</sequence>
<keyword evidence="5" id="KW-1185">Reference proteome</keyword>
<gene>
    <name evidence="4" type="ORF">AACH06_22355</name>
</gene>
<evidence type="ECO:0000259" key="3">
    <source>
        <dbReference type="Pfam" id="PF13458"/>
    </source>
</evidence>
<evidence type="ECO:0000256" key="1">
    <source>
        <dbReference type="ARBA" id="ARBA00010062"/>
    </source>
</evidence>
<protein>
    <submittedName>
        <fullName evidence="4">ABC transporter substrate-binding protein</fullName>
    </submittedName>
</protein>
<name>A0ABU9BVU7_9BURK</name>
<accession>A0ABU9BVU7</accession>
<proteinExistence type="inferred from homology"/>
<evidence type="ECO:0000256" key="2">
    <source>
        <dbReference type="ARBA" id="ARBA00022729"/>
    </source>
</evidence>
<feature type="domain" description="Leucine-binding protein" evidence="3">
    <location>
        <begin position="8"/>
        <end position="335"/>
    </location>
</feature>
<reference evidence="4 5" key="1">
    <citation type="submission" date="2024-04" db="EMBL/GenBank/DDBJ databases">
        <title>Novel species of the genus Ideonella isolated from streams.</title>
        <authorList>
            <person name="Lu H."/>
        </authorList>
    </citation>
    <scope>NUCLEOTIDE SEQUENCE [LARGE SCALE GENOMIC DNA]</scope>
    <source>
        <strain evidence="4 5">DXS29W</strain>
    </source>
</reference>
<dbReference type="PANTHER" id="PTHR47235">
    <property type="entry name" value="BLR6548 PROTEIN"/>
    <property type="match status" value="1"/>
</dbReference>
<organism evidence="4 5">
    <name type="scientific">Ideonella lacteola</name>
    <dbReference type="NCBI Taxonomy" id="2984193"/>
    <lineage>
        <taxon>Bacteria</taxon>
        <taxon>Pseudomonadati</taxon>
        <taxon>Pseudomonadota</taxon>
        <taxon>Betaproteobacteria</taxon>
        <taxon>Burkholderiales</taxon>
        <taxon>Sphaerotilaceae</taxon>
        <taxon>Ideonella</taxon>
    </lineage>
</organism>
<dbReference type="Gene3D" id="3.40.50.2300">
    <property type="match status" value="2"/>
</dbReference>
<dbReference type="SUPFAM" id="SSF53822">
    <property type="entry name" value="Periplasmic binding protein-like I"/>
    <property type="match status" value="1"/>
</dbReference>
<dbReference type="CDD" id="cd06326">
    <property type="entry name" value="PBP1_ABC_ligand_binding-like"/>
    <property type="match status" value="1"/>
</dbReference>
<dbReference type="PANTHER" id="PTHR47235:SF1">
    <property type="entry name" value="BLR6548 PROTEIN"/>
    <property type="match status" value="1"/>
</dbReference>
<evidence type="ECO:0000313" key="4">
    <source>
        <dbReference type="EMBL" id="MEK8033573.1"/>
    </source>
</evidence>
<comment type="similarity">
    <text evidence="1">Belongs to the leucine-binding protein family.</text>
</comment>
<dbReference type="Proteomes" id="UP001371218">
    <property type="component" value="Unassembled WGS sequence"/>
</dbReference>
<dbReference type="InterPro" id="IPR028082">
    <property type="entry name" value="Peripla_BP_I"/>
</dbReference>
<dbReference type="InterPro" id="IPR028081">
    <property type="entry name" value="Leu-bd"/>
</dbReference>
<comment type="caution">
    <text evidence="4">The sequence shown here is derived from an EMBL/GenBank/DDBJ whole genome shotgun (WGS) entry which is preliminary data.</text>
</comment>